<name>A0A3L6PCV8_PANMI</name>
<dbReference type="InterPro" id="IPR045055">
    <property type="entry name" value="DNA2/NAM7-like"/>
</dbReference>
<dbReference type="InterPro" id="IPR027417">
    <property type="entry name" value="P-loop_NTPase"/>
</dbReference>
<dbReference type="AlphaFoldDB" id="A0A3L6PCV8"/>
<sequence length="191" mass="20809">MDREKFTQLCGLLAMTFPAPIRSSTSTVATRGGRRDPDLAEASSSKFNVGGHEEAGQRGRGACHRTRPRSVDGFQGAEEDVIIFSAVTAGRIGFLADISRTNVAPSIILPVDLSWATRIKTLASGKTIWRQIVADAKDDKDLSDAIIKAAIELDQVESLTDQYETTLDDVTKLIYPASKFSYNKNASSWID</sequence>
<dbReference type="STRING" id="4540.A0A3L6PCV8"/>
<dbReference type="Proteomes" id="UP000275267">
    <property type="component" value="Unassembled WGS sequence"/>
</dbReference>
<dbReference type="EMBL" id="PQIB02000122">
    <property type="protein sequence ID" value="RLM52835.1"/>
    <property type="molecule type" value="Genomic_DNA"/>
</dbReference>
<feature type="region of interest" description="Disordered" evidence="1">
    <location>
        <begin position="24"/>
        <end position="70"/>
    </location>
</feature>
<protein>
    <recommendedName>
        <fullName evidence="2">DNA2/NAM7 helicase-like C-terminal domain-containing protein</fullName>
    </recommendedName>
</protein>
<proteinExistence type="predicted"/>
<organism evidence="3 4">
    <name type="scientific">Panicum miliaceum</name>
    <name type="common">Proso millet</name>
    <name type="synonym">Broomcorn millet</name>
    <dbReference type="NCBI Taxonomy" id="4540"/>
    <lineage>
        <taxon>Eukaryota</taxon>
        <taxon>Viridiplantae</taxon>
        <taxon>Streptophyta</taxon>
        <taxon>Embryophyta</taxon>
        <taxon>Tracheophyta</taxon>
        <taxon>Spermatophyta</taxon>
        <taxon>Magnoliopsida</taxon>
        <taxon>Liliopsida</taxon>
        <taxon>Poales</taxon>
        <taxon>Poaceae</taxon>
        <taxon>PACMAD clade</taxon>
        <taxon>Panicoideae</taxon>
        <taxon>Panicodae</taxon>
        <taxon>Paniceae</taxon>
        <taxon>Panicinae</taxon>
        <taxon>Panicum</taxon>
        <taxon>Panicum sect. Panicum</taxon>
    </lineage>
</organism>
<dbReference type="PANTHER" id="PTHR10887">
    <property type="entry name" value="DNA2/NAM7 HELICASE FAMILY"/>
    <property type="match status" value="1"/>
</dbReference>
<evidence type="ECO:0000313" key="3">
    <source>
        <dbReference type="EMBL" id="RLM52835.1"/>
    </source>
</evidence>
<reference evidence="4" key="1">
    <citation type="journal article" date="2019" name="Nat. Commun.">
        <title>The genome of broomcorn millet.</title>
        <authorList>
            <person name="Zou C."/>
            <person name="Miki D."/>
            <person name="Li D."/>
            <person name="Tang Q."/>
            <person name="Xiao L."/>
            <person name="Rajput S."/>
            <person name="Deng P."/>
            <person name="Jia W."/>
            <person name="Huang R."/>
            <person name="Zhang M."/>
            <person name="Sun Y."/>
            <person name="Hu J."/>
            <person name="Fu X."/>
            <person name="Schnable P.S."/>
            <person name="Li F."/>
            <person name="Zhang H."/>
            <person name="Feng B."/>
            <person name="Zhu X."/>
            <person name="Liu R."/>
            <person name="Schnable J.C."/>
            <person name="Zhu J.-K."/>
            <person name="Zhang H."/>
        </authorList>
    </citation>
    <scope>NUCLEOTIDE SEQUENCE [LARGE SCALE GENOMIC DNA]</scope>
</reference>
<evidence type="ECO:0000259" key="2">
    <source>
        <dbReference type="Pfam" id="PF13087"/>
    </source>
</evidence>
<dbReference type="InterPro" id="IPR041679">
    <property type="entry name" value="DNA2/NAM7-like_C"/>
</dbReference>
<evidence type="ECO:0000256" key="1">
    <source>
        <dbReference type="SAM" id="MobiDB-lite"/>
    </source>
</evidence>
<dbReference type="Pfam" id="PF13087">
    <property type="entry name" value="AAA_12"/>
    <property type="match status" value="1"/>
</dbReference>
<dbReference type="OrthoDB" id="6513042at2759"/>
<comment type="caution">
    <text evidence="3">The sequence shown here is derived from an EMBL/GenBank/DDBJ whole genome shotgun (WGS) entry which is preliminary data.</text>
</comment>
<keyword evidence="4" id="KW-1185">Reference proteome</keyword>
<accession>A0A3L6PCV8</accession>
<feature type="domain" description="DNA2/NAM7 helicase-like C-terminal" evidence="2">
    <location>
        <begin position="69"/>
        <end position="104"/>
    </location>
</feature>
<dbReference type="PANTHER" id="PTHR10887:SF435">
    <property type="entry name" value="OS02G0684150 PROTEIN"/>
    <property type="match status" value="1"/>
</dbReference>
<gene>
    <name evidence="3" type="ORF">C2845_PMPSC032375</name>
</gene>
<evidence type="ECO:0000313" key="4">
    <source>
        <dbReference type="Proteomes" id="UP000275267"/>
    </source>
</evidence>
<dbReference type="Gene3D" id="3.40.50.300">
    <property type="entry name" value="P-loop containing nucleotide triphosphate hydrolases"/>
    <property type="match status" value="1"/>
</dbReference>